<feature type="compositionally biased region" description="Gly residues" evidence="1">
    <location>
        <begin position="76"/>
        <end position="90"/>
    </location>
</feature>
<name>A0A8J7Q597_9BACT</name>
<keyword evidence="3" id="KW-1185">Reference proteome</keyword>
<gene>
    <name evidence="2" type="ORF">J3U88_06855</name>
</gene>
<feature type="region of interest" description="Disordered" evidence="1">
    <location>
        <begin position="61"/>
        <end position="112"/>
    </location>
</feature>
<evidence type="ECO:0000256" key="1">
    <source>
        <dbReference type="SAM" id="MobiDB-lite"/>
    </source>
</evidence>
<dbReference type="EMBL" id="JAFREP010000005">
    <property type="protein sequence ID" value="MBO1318166.1"/>
    <property type="molecule type" value="Genomic_DNA"/>
</dbReference>
<proteinExistence type="predicted"/>
<feature type="compositionally biased region" description="Gly residues" evidence="1">
    <location>
        <begin position="27"/>
        <end position="38"/>
    </location>
</feature>
<feature type="region of interest" description="Disordered" evidence="1">
    <location>
        <begin position="16"/>
        <end position="47"/>
    </location>
</feature>
<dbReference type="AlphaFoldDB" id="A0A8J7Q597"/>
<comment type="caution">
    <text evidence="2">The sequence shown here is derived from an EMBL/GenBank/DDBJ whole genome shotgun (WGS) entry which is preliminary data.</text>
</comment>
<sequence>MSQINNADDLALRGFLPSVVSPNPTLGGQGIGGRGGRGGRVDAGDRDTFDFDELEQNTVDALADEQDEAAASEGESGAGVAAGGSRGLGAAGFNAYEQNQEPPPFRGNFENQPNVSAGFASFSYRVQNEPTLSFGALGGNLDLVG</sequence>
<protein>
    <submittedName>
        <fullName evidence="2">Uncharacterized protein</fullName>
    </submittedName>
</protein>
<accession>A0A8J7Q597</accession>
<dbReference type="RefSeq" id="WP_207857791.1">
    <property type="nucleotide sequence ID" value="NZ_JAFREP010000005.1"/>
</dbReference>
<dbReference type="Proteomes" id="UP000664417">
    <property type="component" value="Unassembled WGS sequence"/>
</dbReference>
<evidence type="ECO:0000313" key="2">
    <source>
        <dbReference type="EMBL" id="MBO1318166.1"/>
    </source>
</evidence>
<reference evidence="2" key="1">
    <citation type="submission" date="2021-03" db="EMBL/GenBank/DDBJ databases">
        <authorList>
            <person name="Wang G."/>
        </authorList>
    </citation>
    <scope>NUCLEOTIDE SEQUENCE</scope>
    <source>
        <strain evidence="2">KCTC 12899</strain>
    </source>
</reference>
<evidence type="ECO:0000313" key="3">
    <source>
        <dbReference type="Proteomes" id="UP000664417"/>
    </source>
</evidence>
<organism evidence="2 3">
    <name type="scientific">Acanthopleuribacter pedis</name>
    <dbReference type="NCBI Taxonomy" id="442870"/>
    <lineage>
        <taxon>Bacteria</taxon>
        <taxon>Pseudomonadati</taxon>
        <taxon>Acidobacteriota</taxon>
        <taxon>Holophagae</taxon>
        <taxon>Acanthopleuribacterales</taxon>
        <taxon>Acanthopleuribacteraceae</taxon>
        <taxon>Acanthopleuribacter</taxon>
    </lineage>
</organism>